<feature type="region of interest" description="Disordered" evidence="1">
    <location>
        <begin position="67"/>
        <end position="99"/>
    </location>
</feature>
<evidence type="ECO:0000313" key="2">
    <source>
        <dbReference type="EMBL" id="VDL99755.1"/>
    </source>
</evidence>
<dbReference type="AlphaFoldDB" id="A0A183TA72"/>
<evidence type="ECO:0000313" key="3">
    <source>
        <dbReference type="Proteomes" id="UP000275846"/>
    </source>
</evidence>
<dbReference type="EMBL" id="UYSU01038022">
    <property type="protein sequence ID" value="VDL99755.1"/>
    <property type="molecule type" value="Genomic_DNA"/>
</dbReference>
<accession>A0A183TA72</accession>
<sequence>MLLWLPLTGTNLSHVAPRSWPKTEKRDAGVAFAIQRYIVGRLPCLPEGINDRLSSLRLPHRGDNIATISSAYAPPPLTSSDEPKKKLRGPTRPPGNFNQSTTFEVLGRARHQHNDWFDENDANISNLLAEKNGLHKVYMHLLIDATIAAFFKCPRFVQQQLQTIQDAWMGRKAEKIQEYVDRKEMKNFFKAIKAIYSPCIKRTAPLLSSDGTTLLTKKSQIMKRWAEHFRSVLNCSPVISNAATSRLLQVDRKTNLDLPPHLPETIWTVQQIPKGKALKPDAISPEVSKHGGPQLMAELTTISRCGAKDKFLWI</sequence>
<evidence type="ECO:0000313" key="4">
    <source>
        <dbReference type="WBParaSite" id="SSLN_0001387301-mRNA-1"/>
    </source>
</evidence>
<dbReference type="WBParaSite" id="SSLN_0001387301-mRNA-1">
    <property type="protein sequence ID" value="SSLN_0001387301-mRNA-1"/>
    <property type="gene ID" value="SSLN_0001387301"/>
</dbReference>
<dbReference type="STRING" id="70667.A0A183TA72"/>
<reference evidence="2 3" key="2">
    <citation type="submission" date="2018-11" db="EMBL/GenBank/DDBJ databases">
        <authorList>
            <consortium name="Pathogen Informatics"/>
        </authorList>
    </citation>
    <scope>NUCLEOTIDE SEQUENCE [LARGE SCALE GENOMIC DNA]</scope>
    <source>
        <strain evidence="2 3">NST_G2</strain>
    </source>
</reference>
<keyword evidence="3" id="KW-1185">Reference proteome</keyword>
<reference evidence="4" key="1">
    <citation type="submission" date="2016-06" db="UniProtKB">
        <authorList>
            <consortium name="WormBaseParasite"/>
        </authorList>
    </citation>
    <scope>IDENTIFICATION</scope>
</reference>
<evidence type="ECO:0000256" key="1">
    <source>
        <dbReference type="SAM" id="MobiDB-lite"/>
    </source>
</evidence>
<name>A0A183TA72_SCHSO</name>
<organism evidence="4">
    <name type="scientific">Schistocephalus solidus</name>
    <name type="common">Tapeworm</name>
    <dbReference type="NCBI Taxonomy" id="70667"/>
    <lineage>
        <taxon>Eukaryota</taxon>
        <taxon>Metazoa</taxon>
        <taxon>Spiralia</taxon>
        <taxon>Lophotrochozoa</taxon>
        <taxon>Platyhelminthes</taxon>
        <taxon>Cestoda</taxon>
        <taxon>Eucestoda</taxon>
        <taxon>Diphyllobothriidea</taxon>
        <taxon>Diphyllobothriidae</taxon>
        <taxon>Schistocephalus</taxon>
    </lineage>
</organism>
<protein>
    <submittedName>
        <fullName evidence="2 4">Uncharacterized protein</fullName>
    </submittedName>
</protein>
<dbReference type="OrthoDB" id="10070415at2759"/>
<gene>
    <name evidence="2" type="ORF">SSLN_LOCUS13370</name>
</gene>
<dbReference type="Proteomes" id="UP000275846">
    <property type="component" value="Unassembled WGS sequence"/>
</dbReference>
<proteinExistence type="predicted"/>